<accession>A0A2H0KSM4</accession>
<dbReference type="AlphaFoldDB" id="A0A2H0KSM4"/>
<evidence type="ECO:0000313" key="2">
    <source>
        <dbReference type="Proteomes" id="UP000229317"/>
    </source>
</evidence>
<protein>
    <submittedName>
        <fullName evidence="1">Uncharacterized protein</fullName>
    </submittedName>
</protein>
<organism evidence="1 2">
    <name type="scientific">Candidatus Portnoybacteria bacterium CG11_big_fil_rev_8_21_14_0_20_40_15</name>
    <dbReference type="NCBI Taxonomy" id="1974817"/>
    <lineage>
        <taxon>Bacteria</taxon>
        <taxon>Candidatus Portnoyibacteriota</taxon>
    </lineage>
</organism>
<reference evidence="1 2" key="1">
    <citation type="submission" date="2017-09" db="EMBL/GenBank/DDBJ databases">
        <title>Depth-based differentiation of microbial function through sediment-hosted aquifers and enrichment of novel symbionts in the deep terrestrial subsurface.</title>
        <authorList>
            <person name="Probst A.J."/>
            <person name="Ladd B."/>
            <person name="Jarett J.K."/>
            <person name="Geller-Mcgrath D.E."/>
            <person name="Sieber C.M."/>
            <person name="Emerson J.B."/>
            <person name="Anantharaman K."/>
            <person name="Thomas B.C."/>
            <person name="Malmstrom R."/>
            <person name="Stieglmeier M."/>
            <person name="Klingl A."/>
            <person name="Woyke T."/>
            <person name="Ryan C.M."/>
            <person name="Banfield J.F."/>
        </authorList>
    </citation>
    <scope>NUCLEOTIDE SEQUENCE [LARGE SCALE GENOMIC DNA]</scope>
    <source>
        <strain evidence="1">CG11_big_fil_rev_8_21_14_0_20_40_15</strain>
    </source>
</reference>
<dbReference type="Proteomes" id="UP000229317">
    <property type="component" value="Unassembled WGS sequence"/>
</dbReference>
<comment type="caution">
    <text evidence="1">The sequence shown here is derived from an EMBL/GenBank/DDBJ whole genome shotgun (WGS) entry which is preliminary data.</text>
</comment>
<proteinExistence type="predicted"/>
<sequence length="96" mass="11035">MWETIKKILQKQPGTCIIVEDGKPAYVVTKFSNYEDSLERIESVPRRMASSIGEEELLEKINQEIANWKAMQAENQAEPELTQDLSQEVKIEDLPL</sequence>
<evidence type="ECO:0000313" key="1">
    <source>
        <dbReference type="EMBL" id="PIQ75136.1"/>
    </source>
</evidence>
<name>A0A2H0KSM4_9BACT</name>
<gene>
    <name evidence="1" type="ORF">COV84_02825</name>
</gene>
<dbReference type="EMBL" id="PCVO01000044">
    <property type="protein sequence ID" value="PIQ75136.1"/>
    <property type="molecule type" value="Genomic_DNA"/>
</dbReference>